<dbReference type="NCBIfam" id="TIGR01256">
    <property type="entry name" value="modA"/>
    <property type="match status" value="1"/>
</dbReference>
<feature type="binding site" evidence="4">
    <location>
        <position position="171"/>
    </location>
    <ligand>
        <name>molybdate</name>
        <dbReference type="ChEBI" id="CHEBI:36264"/>
    </ligand>
</feature>
<dbReference type="OrthoDB" id="9785015at2"/>
<protein>
    <submittedName>
        <fullName evidence="5">Molybdate ABC transporter substrate-binding protein</fullName>
    </submittedName>
</protein>
<keyword evidence="3" id="KW-0732">Signal</keyword>
<evidence type="ECO:0000256" key="4">
    <source>
        <dbReference type="PIRSR" id="PIRSR004846-1"/>
    </source>
</evidence>
<dbReference type="KEGG" id="mur:EQY75_03070"/>
<evidence type="ECO:0000313" key="6">
    <source>
        <dbReference type="Proteomes" id="UP000290889"/>
    </source>
</evidence>
<proteinExistence type="inferred from homology"/>
<name>A0A411E840_9FLAO</name>
<evidence type="ECO:0000256" key="3">
    <source>
        <dbReference type="ARBA" id="ARBA00022729"/>
    </source>
</evidence>
<dbReference type="Proteomes" id="UP000290889">
    <property type="component" value="Chromosome"/>
</dbReference>
<dbReference type="PANTHER" id="PTHR30632:SF14">
    <property type="entry name" value="TUNGSTATE_MOLYBDATE_CHROMATE-BINDING PROTEIN MODA"/>
    <property type="match status" value="1"/>
</dbReference>
<dbReference type="PROSITE" id="PS51257">
    <property type="entry name" value="PROKAR_LIPOPROTEIN"/>
    <property type="match status" value="1"/>
</dbReference>
<keyword evidence="2 4" id="KW-0479">Metal-binding</keyword>
<dbReference type="GO" id="GO:0015689">
    <property type="term" value="P:molybdate ion transport"/>
    <property type="evidence" value="ECO:0007669"/>
    <property type="project" value="InterPro"/>
</dbReference>
<dbReference type="PIRSF" id="PIRSF004846">
    <property type="entry name" value="ModA"/>
    <property type="match status" value="1"/>
</dbReference>
<reference evidence="5 6" key="1">
    <citation type="submission" date="2019-01" db="EMBL/GenBank/DDBJ databases">
        <title>Muriicola soli sp. nov., isolated from soil.</title>
        <authorList>
            <person name="Kang H.J."/>
            <person name="Kim S.B."/>
        </authorList>
    </citation>
    <scope>NUCLEOTIDE SEQUENCE [LARGE SCALE GENOMIC DNA]</scope>
    <source>
        <strain evidence="5 6">MMS17-SY002</strain>
    </source>
</reference>
<evidence type="ECO:0000313" key="5">
    <source>
        <dbReference type="EMBL" id="QBA63620.1"/>
    </source>
</evidence>
<dbReference type="SUPFAM" id="SSF53850">
    <property type="entry name" value="Periplasmic binding protein-like II"/>
    <property type="match status" value="1"/>
</dbReference>
<evidence type="ECO:0000256" key="1">
    <source>
        <dbReference type="ARBA" id="ARBA00009175"/>
    </source>
</evidence>
<accession>A0A411E840</accession>
<dbReference type="GO" id="GO:0030973">
    <property type="term" value="F:molybdate ion binding"/>
    <property type="evidence" value="ECO:0007669"/>
    <property type="project" value="InterPro"/>
</dbReference>
<dbReference type="InterPro" id="IPR044084">
    <property type="entry name" value="AvModA-like_subst-bd"/>
</dbReference>
<organism evidence="5 6">
    <name type="scientific">Muriicola soli</name>
    <dbReference type="NCBI Taxonomy" id="2507538"/>
    <lineage>
        <taxon>Bacteria</taxon>
        <taxon>Pseudomonadati</taxon>
        <taxon>Bacteroidota</taxon>
        <taxon>Flavobacteriia</taxon>
        <taxon>Flavobacteriales</taxon>
        <taxon>Flavobacteriaceae</taxon>
        <taxon>Muriicola</taxon>
    </lineage>
</organism>
<dbReference type="CDD" id="cd13539">
    <property type="entry name" value="PBP2_AvModA"/>
    <property type="match status" value="1"/>
</dbReference>
<dbReference type="EMBL" id="CP035544">
    <property type="protein sequence ID" value="QBA63620.1"/>
    <property type="molecule type" value="Genomic_DNA"/>
</dbReference>
<dbReference type="GO" id="GO:0046872">
    <property type="term" value="F:metal ion binding"/>
    <property type="evidence" value="ECO:0007669"/>
    <property type="project" value="UniProtKB-KW"/>
</dbReference>
<dbReference type="AlphaFoldDB" id="A0A411E840"/>
<dbReference type="Gene3D" id="3.40.190.10">
    <property type="entry name" value="Periplasmic binding protein-like II"/>
    <property type="match status" value="2"/>
</dbReference>
<sequence>MQIRKPGLFFLMVISIVLLGCKENREAGTPIRIAVASNLHYAINSIVENFESKYGITCQVVLGSSGKLYAQITEGAPYDIFLSADLKYTESLFKAGMTLDQPAVFAYGSLVLWAANSDHSPSLQMLQSDSVKHVALANPKTAPFGMAAAQVLEHYEIVNQISDKLVYGESISQANQFILFGAAEMGFTSLAIVKSPEFTDVGRWILIDSAAYSPLPHSAVLINHSDSSKTGAKAFFEYLFSEEAQVVLKNFGYSTYE</sequence>
<keyword evidence="4" id="KW-0500">Molybdenum</keyword>
<comment type="similarity">
    <text evidence="1">Belongs to the bacterial solute-binding protein ModA family.</text>
</comment>
<feature type="binding site" evidence="4">
    <location>
        <position position="65"/>
    </location>
    <ligand>
        <name>molybdate</name>
        <dbReference type="ChEBI" id="CHEBI:36264"/>
    </ligand>
</feature>
<dbReference type="InterPro" id="IPR005950">
    <property type="entry name" value="ModA"/>
</dbReference>
<evidence type="ECO:0000256" key="2">
    <source>
        <dbReference type="ARBA" id="ARBA00022723"/>
    </source>
</evidence>
<keyword evidence="6" id="KW-1185">Reference proteome</keyword>
<dbReference type="RefSeq" id="WP_129602783.1">
    <property type="nucleotide sequence ID" value="NZ_CP035544.1"/>
</dbReference>
<dbReference type="PANTHER" id="PTHR30632">
    <property type="entry name" value="MOLYBDATE-BINDING PERIPLASMIC PROTEIN"/>
    <property type="match status" value="1"/>
</dbReference>
<gene>
    <name evidence="5" type="primary">modA</name>
    <name evidence="5" type="ORF">EQY75_03070</name>
</gene>
<dbReference type="InterPro" id="IPR050682">
    <property type="entry name" value="ModA/WtpA"/>
</dbReference>
<dbReference type="Pfam" id="PF13531">
    <property type="entry name" value="SBP_bac_11"/>
    <property type="match status" value="1"/>
</dbReference>